<dbReference type="EMBL" id="UHAQ01000002">
    <property type="protein sequence ID" value="SUK49981.1"/>
    <property type="molecule type" value="Genomic_DNA"/>
</dbReference>
<dbReference type="Proteomes" id="UP000254502">
    <property type="component" value="Unassembled WGS sequence"/>
</dbReference>
<proteinExistence type="predicted"/>
<organism evidence="1 2">
    <name type="scientific">Staphylococcus aureus</name>
    <dbReference type="NCBI Taxonomy" id="1280"/>
    <lineage>
        <taxon>Bacteria</taxon>
        <taxon>Bacillati</taxon>
        <taxon>Bacillota</taxon>
        <taxon>Bacilli</taxon>
        <taxon>Bacillales</taxon>
        <taxon>Staphylococcaceae</taxon>
        <taxon>Staphylococcus</taxon>
    </lineage>
</organism>
<gene>
    <name evidence="1" type="ORF">NCTC5664_01923</name>
</gene>
<dbReference type="GO" id="GO:0004794">
    <property type="term" value="F:threonine deaminase activity"/>
    <property type="evidence" value="ECO:0007669"/>
    <property type="project" value="UniProtKB-EC"/>
</dbReference>
<dbReference type="EC" id="4.3.1.19" evidence="1"/>
<evidence type="ECO:0000313" key="2">
    <source>
        <dbReference type="Proteomes" id="UP000254502"/>
    </source>
</evidence>
<sequence length="45" mass="4829">MYSKQAIVAEPAGALSVSALENYKDHIKGKTVVVSLVVVIMILIE</sequence>
<reference evidence="1 2" key="1">
    <citation type="submission" date="2018-06" db="EMBL/GenBank/DDBJ databases">
        <authorList>
            <consortium name="Pathogen Informatics"/>
            <person name="Doyle S."/>
        </authorList>
    </citation>
    <scope>NUCLEOTIDE SEQUENCE [LARGE SCALE GENOMIC DNA]</scope>
    <source>
        <strain evidence="1 2">NCTC5664</strain>
    </source>
</reference>
<accession>A0A380DVG5</accession>
<protein>
    <submittedName>
        <fullName evidence="1">Threonine dehydratase</fullName>
        <ecNumber evidence="1">4.3.1.19</ecNumber>
    </submittedName>
</protein>
<name>A0A380DVG5_STAAU</name>
<dbReference type="AlphaFoldDB" id="A0A380DVG5"/>
<evidence type="ECO:0000313" key="1">
    <source>
        <dbReference type="EMBL" id="SUK49981.1"/>
    </source>
</evidence>
<keyword evidence="1" id="KW-0456">Lyase</keyword>